<comment type="caution">
    <text evidence="1">The sequence shown here is derived from an EMBL/GenBank/DDBJ whole genome shotgun (WGS) entry which is preliminary data.</text>
</comment>
<sequence length="166" mass="18036">MKGLVPSRESAHATPELPELSSRTTDVAHVRVEGISSAAAIISVEYTHADCAIVFLNLTTIMCTTGHHPIPHVRMPQIPLVEVQKKFLSSPKYAVVGASKDQSKFGTKVLKWYQARNIDVAPVHPKEEELEGFKTVRTIADLPAPTETSVHIITPPKVGRLSVVAA</sequence>
<accession>A0ACC1P7C6</accession>
<evidence type="ECO:0000313" key="2">
    <source>
        <dbReference type="Proteomes" id="UP001144978"/>
    </source>
</evidence>
<name>A0ACC1P7C6_9APHY</name>
<gene>
    <name evidence="1" type="ORF">NUW54_g9280</name>
</gene>
<protein>
    <submittedName>
        <fullName evidence="1">Uncharacterized protein</fullName>
    </submittedName>
</protein>
<keyword evidence="2" id="KW-1185">Reference proteome</keyword>
<dbReference type="Proteomes" id="UP001144978">
    <property type="component" value="Unassembled WGS sequence"/>
</dbReference>
<proteinExistence type="predicted"/>
<reference evidence="1" key="1">
    <citation type="submission" date="2022-08" db="EMBL/GenBank/DDBJ databases">
        <title>Genome Sequence of Pycnoporus sanguineus.</title>
        <authorList>
            <person name="Buettner E."/>
        </authorList>
    </citation>
    <scope>NUCLEOTIDE SEQUENCE</scope>
    <source>
        <strain evidence="1">CG-C14</strain>
    </source>
</reference>
<evidence type="ECO:0000313" key="1">
    <source>
        <dbReference type="EMBL" id="KAJ2987927.1"/>
    </source>
</evidence>
<dbReference type="EMBL" id="JANSHE010003056">
    <property type="protein sequence ID" value="KAJ2987927.1"/>
    <property type="molecule type" value="Genomic_DNA"/>
</dbReference>
<organism evidence="1 2">
    <name type="scientific">Trametes sanguinea</name>
    <dbReference type="NCBI Taxonomy" id="158606"/>
    <lineage>
        <taxon>Eukaryota</taxon>
        <taxon>Fungi</taxon>
        <taxon>Dikarya</taxon>
        <taxon>Basidiomycota</taxon>
        <taxon>Agaricomycotina</taxon>
        <taxon>Agaricomycetes</taxon>
        <taxon>Polyporales</taxon>
        <taxon>Polyporaceae</taxon>
        <taxon>Trametes</taxon>
    </lineage>
</organism>